<accession>K9TYI5</accession>
<gene>
    <name evidence="2" type="ORF">Chro_2392</name>
</gene>
<reference evidence="2 3" key="1">
    <citation type="submission" date="2012-06" db="EMBL/GenBank/DDBJ databases">
        <title>Finished chromosome of genome of Chroococcidiopsis thermalis PCC 7203.</title>
        <authorList>
            <consortium name="US DOE Joint Genome Institute"/>
            <person name="Gugger M."/>
            <person name="Coursin T."/>
            <person name="Rippka R."/>
            <person name="Tandeau De Marsac N."/>
            <person name="Huntemann M."/>
            <person name="Wei C.-L."/>
            <person name="Han J."/>
            <person name="Detter J.C."/>
            <person name="Han C."/>
            <person name="Tapia R."/>
            <person name="Davenport K."/>
            <person name="Daligault H."/>
            <person name="Erkkila T."/>
            <person name="Gu W."/>
            <person name="Munk A.C.C."/>
            <person name="Teshima H."/>
            <person name="Xu Y."/>
            <person name="Chain P."/>
            <person name="Chen A."/>
            <person name="Krypides N."/>
            <person name="Mavromatis K."/>
            <person name="Markowitz V."/>
            <person name="Szeto E."/>
            <person name="Ivanova N."/>
            <person name="Mikhailova N."/>
            <person name="Ovchinnikova G."/>
            <person name="Pagani I."/>
            <person name="Pati A."/>
            <person name="Goodwin L."/>
            <person name="Peters L."/>
            <person name="Pitluck S."/>
            <person name="Woyke T."/>
            <person name="Kerfeld C."/>
        </authorList>
    </citation>
    <scope>NUCLEOTIDE SEQUENCE [LARGE SCALE GENOMIC DNA]</scope>
    <source>
        <strain evidence="2 3">PCC 7203</strain>
    </source>
</reference>
<dbReference type="PANTHER" id="PTHR33840:SF1">
    <property type="entry name" value="TLE1 PHOSPHOLIPASE DOMAIN-CONTAINING PROTEIN"/>
    <property type="match status" value="1"/>
</dbReference>
<keyword evidence="3" id="KW-1185">Reference proteome</keyword>
<name>K9TYI5_CHRTP</name>
<protein>
    <recommendedName>
        <fullName evidence="1">T6SS Phospholipase effector Tle1-like catalytic domain-containing protein</fullName>
    </recommendedName>
</protein>
<dbReference type="Pfam" id="PF09994">
    <property type="entry name" value="T6SS_Tle1-like_cat"/>
    <property type="match status" value="1"/>
</dbReference>
<sequence length="445" mass="51094">MMKRLIVCCDGTWQNLSSPYPTNVVKIAQAIEPIDSNGIPQLVFYDEGIGAGNQAEKLLARADRILGGAFGIGIDTNIQDAYRFLCLNYEIGDEIYLFGFSRGAYTVRSLAGLIRCTGGLLLRQNIREAPYMYQIYRDRQLTLQEKEKFRQVPRIPQKGAYSSEAEQVYQQQDRLYQECRDRAYQIYRDRSFLSLEEATENPDSEKTRQDLQQKEEKVRELLNRAQIPLLGDRESRREVKITLLGCWDTVGALGVPDRIPVLSRLINRKYKFHDTYLSSIIQNALHAIAIDEIRRVFNVTPMQKSSRAGDQTLEQVWFPGAHGCTGGGSWNETGLSDAALAWMMDRIIGLGLKLEFDRMAVEGGINHNYQAAFNNEPDIFYRLAGGHWREITGVANLESAQFHESVKNRWHYAFDKDNPPTKLYRPKNLKKYIQEYPEQFPGWKI</sequence>
<dbReference type="EMBL" id="CP003597">
    <property type="protein sequence ID" value="AFY87882.1"/>
    <property type="molecule type" value="Genomic_DNA"/>
</dbReference>
<dbReference type="PANTHER" id="PTHR33840">
    <property type="match status" value="1"/>
</dbReference>
<dbReference type="eggNOG" id="COG3673">
    <property type="taxonomic scope" value="Bacteria"/>
</dbReference>
<dbReference type="InParanoid" id="K9TYI5"/>
<evidence type="ECO:0000259" key="1">
    <source>
        <dbReference type="Pfam" id="PF09994"/>
    </source>
</evidence>
<organism evidence="2 3">
    <name type="scientific">Chroococcidiopsis thermalis (strain PCC 7203)</name>
    <dbReference type="NCBI Taxonomy" id="251229"/>
    <lineage>
        <taxon>Bacteria</taxon>
        <taxon>Bacillati</taxon>
        <taxon>Cyanobacteriota</taxon>
        <taxon>Cyanophyceae</taxon>
        <taxon>Chroococcidiopsidales</taxon>
        <taxon>Chroococcidiopsidaceae</taxon>
        <taxon>Chroococcidiopsis</taxon>
    </lineage>
</organism>
<dbReference type="PATRIC" id="fig|251229.3.peg.2814"/>
<dbReference type="KEGG" id="cthe:Chro_2392"/>
<dbReference type="AlphaFoldDB" id="K9TYI5"/>
<dbReference type="Proteomes" id="UP000010384">
    <property type="component" value="Chromosome"/>
</dbReference>
<proteinExistence type="predicted"/>
<dbReference type="HOGENOM" id="CLU_005049_6_1_3"/>
<evidence type="ECO:0000313" key="2">
    <source>
        <dbReference type="EMBL" id="AFY87882.1"/>
    </source>
</evidence>
<feature type="domain" description="T6SS Phospholipase effector Tle1-like catalytic" evidence="1">
    <location>
        <begin position="3"/>
        <end position="345"/>
    </location>
</feature>
<dbReference type="InterPro" id="IPR018712">
    <property type="entry name" value="Tle1-like_cat"/>
</dbReference>
<evidence type="ECO:0000313" key="3">
    <source>
        <dbReference type="Proteomes" id="UP000010384"/>
    </source>
</evidence>